<dbReference type="SUPFAM" id="SSF52980">
    <property type="entry name" value="Restriction endonuclease-like"/>
    <property type="match status" value="1"/>
</dbReference>
<evidence type="ECO:0000256" key="2">
    <source>
        <dbReference type="HAMAP-Rule" id="MF_00048"/>
    </source>
</evidence>
<accession>A0A1I0NP83</accession>
<keyword evidence="3" id="KW-0540">Nuclease</keyword>
<dbReference type="EMBL" id="FOIR01000001">
    <property type="protein sequence ID" value="SEW03010.1"/>
    <property type="molecule type" value="Genomic_DNA"/>
</dbReference>
<keyword evidence="3" id="KW-0378">Hydrolase</keyword>
<dbReference type="CDD" id="cd20736">
    <property type="entry name" value="PoNe_Nuclease"/>
    <property type="match status" value="1"/>
</dbReference>
<keyword evidence="4" id="KW-1185">Reference proteome</keyword>
<evidence type="ECO:0000256" key="1">
    <source>
        <dbReference type="ARBA" id="ARBA00006738"/>
    </source>
</evidence>
<keyword evidence="3" id="KW-0255">Endonuclease</keyword>
<dbReference type="HAMAP" id="MF_00048">
    <property type="entry name" value="UPF0102"/>
    <property type="match status" value="1"/>
</dbReference>
<evidence type="ECO:0000313" key="3">
    <source>
        <dbReference type="EMBL" id="SEW03010.1"/>
    </source>
</evidence>
<dbReference type="InterPro" id="IPR011335">
    <property type="entry name" value="Restrct_endonuc-II-like"/>
</dbReference>
<dbReference type="Proteomes" id="UP000199437">
    <property type="component" value="Unassembled WGS sequence"/>
</dbReference>
<reference evidence="4" key="1">
    <citation type="submission" date="2016-10" db="EMBL/GenBank/DDBJ databases">
        <authorList>
            <person name="Varghese N."/>
            <person name="Submissions S."/>
        </authorList>
    </citation>
    <scope>NUCLEOTIDE SEQUENCE [LARGE SCALE GENOMIC DNA]</scope>
    <source>
        <strain evidence="4">CGMCC 1.12402</strain>
    </source>
</reference>
<dbReference type="PANTHER" id="PTHR34039:SF1">
    <property type="entry name" value="UPF0102 PROTEIN YRAN"/>
    <property type="match status" value="1"/>
</dbReference>
<evidence type="ECO:0000313" key="4">
    <source>
        <dbReference type="Proteomes" id="UP000199437"/>
    </source>
</evidence>
<dbReference type="RefSeq" id="WP_090257738.1">
    <property type="nucleotide sequence ID" value="NZ_FOIR01000001.1"/>
</dbReference>
<dbReference type="AlphaFoldDB" id="A0A1I0NP83"/>
<proteinExistence type="inferred from homology"/>
<sequence length="114" mass="13172">MQSFGKRGEEFAKSFLSKAGYKLLVENYRAGRSEIDLICEKDGLLVFVEVKTRSSTAYGLPEDFVSKNQQQSIIRGAERYMEEVSWKGDLRFDILALVFDKGRFEVEHLKDAFY</sequence>
<protein>
    <recommendedName>
        <fullName evidence="2">UPF0102 protein SAMN05216290_1345</fullName>
    </recommendedName>
</protein>
<dbReference type="InterPro" id="IPR003509">
    <property type="entry name" value="UPF0102_YraN-like"/>
</dbReference>
<dbReference type="GO" id="GO:0003676">
    <property type="term" value="F:nucleic acid binding"/>
    <property type="evidence" value="ECO:0007669"/>
    <property type="project" value="InterPro"/>
</dbReference>
<dbReference type="GO" id="GO:0004519">
    <property type="term" value="F:endonuclease activity"/>
    <property type="evidence" value="ECO:0007669"/>
    <property type="project" value="UniProtKB-KW"/>
</dbReference>
<dbReference type="GeneID" id="99986074"/>
<comment type="similarity">
    <text evidence="1 2">Belongs to the UPF0102 family.</text>
</comment>
<dbReference type="InterPro" id="IPR011856">
    <property type="entry name" value="tRNA_endonuc-like_dom_sf"/>
</dbReference>
<gene>
    <name evidence="3" type="ORF">SAMN05216290_1345</name>
</gene>
<name>A0A1I0NP83_9BACT</name>
<dbReference type="Gene3D" id="3.40.1350.10">
    <property type="match status" value="1"/>
</dbReference>
<dbReference type="Pfam" id="PF02021">
    <property type="entry name" value="UPF0102"/>
    <property type="match status" value="1"/>
</dbReference>
<dbReference type="OrthoDB" id="9802516at2"/>
<organism evidence="3 4">
    <name type="scientific">Roseivirga pacifica</name>
    <dbReference type="NCBI Taxonomy" id="1267423"/>
    <lineage>
        <taxon>Bacteria</taxon>
        <taxon>Pseudomonadati</taxon>
        <taxon>Bacteroidota</taxon>
        <taxon>Cytophagia</taxon>
        <taxon>Cytophagales</taxon>
        <taxon>Roseivirgaceae</taxon>
        <taxon>Roseivirga</taxon>
    </lineage>
</organism>
<dbReference type="STRING" id="1267423.SAMN05216290_1345"/>
<dbReference type="PANTHER" id="PTHR34039">
    <property type="entry name" value="UPF0102 PROTEIN YRAN"/>
    <property type="match status" value="1"/>
</dbReference>